<accession>A0A7Z9CUN8</accession>
<keyword evidence="2" id="KW-1185">Reference proteome</keyword>
<name>A0A7Z9CUN8_RAOTE</name>
<protein>
    <submittedName>
        <fullName evidence="1">Uncharacterized protein</fullName>
    </submittedName>
</protein>
<dbReference type="Proteomes" id="UP000267630">
    <property type="component" value="Chromosome 3"/>
</dbReference>
<evidence type="ECO:0000313" key="2">
    <source>
        <dbReference type="Proteomes" id="UP000267630"/>
    </source>
</evidence>
<dbReference type="AlphaFoldDB" id="A0A7Z9CUN8"/>
<evidence type="ECO:0000313" key="1">
    <source>
        <dbReference type="EMBL" id="VED54608.1"/>
    </source>
</evidence>
<proteinExistence type="predicted"/>
<sequence>MHAADLLRVNFQSHRQLAINADKGFTTTLQAAGGVASDIYSGIERASWYASCLIPRYNDVCQHLKSEEIRTAYSIMSIFRYRDVIAHMLYLYFQTLREDIKEGNINGSAQQLIRRTTGLMAHMTAAGGTRFAIAAAMAEAIAQSAFLKKSVAQKLAGKMPVGTYLLQIYGIQHKVAMAARTLKATAPNYYWLLYQAKLEMLYYFIEPALSEFIQKTNAGIYANLDQLADEIGERFNV</sequence>
<dbReference type="EMBL" id="LR134253">
    <property type="protein sequence ID" value="VED54608.1"/>
    <property type="molecule type" value="Genomic_DNA"/>
</dbReference>
<organism evidence="1 2">
    <name type="scientific">Raoultella terrigena</name>
    <name type="common">Klebsiella terrigena</name>
    <dbReference type="NCBI Taxonomy" id="577"/>
    <lineage>
        <taxon>Bacteria</taxon>
        <taxon>Pseudomonadati</taxon>
        <taxon>Pseudomonadota</taxon>
        <taxon>Gammaproteobacteria</taxon>
        <taxon>Enterobacterales</taxon>
        <taxon>Enterobacteriaceae</taxon>
        <taxon>Klebsiella/Raoultella group</taxon>
        <taxon>Raoultella</taxon>
    </lineage>
</organism>
<reference evidence="1 2" key="1">
    <citation type="submission" date="2018-12" db="EMBL/GenBank/DDBJ databases">
        <authorList>
            <consortium name="Pathogen Informatics"/>
        </authorList>
    </citation>
    <scope>NUCLEOTIDE SEQUENCE [LARGE SCALE GENOMIC DNA]</scope>
    <source>
        <strain evidence="1 2">NCTC9997</strain>
    </source>
</reference>
<gene>
    <name evidence="1" type="ORF">NCTC9997_05507</name>
</gene>